<accession>A0ABY6HVQ4</accession>
<proteinExistence type="predicted"/>
<evidence type="ECO:0000313" key="1">
    <source>
        <dbReference type="EMBL" id="UYP47608.1"/>
    </source>
</evidence>
<protein>
    <submittedName>
        <fullName evidence="1">Uncharacterized protein</fullName>
    </submittedName>
</protein>
<name>A0ABY6HVQ4_9ARCH</name>
<dbReference type="Proteomes" id="UP001208689">
    <property type="component" value="Chromosome"/>
</dbReference>
<evidence type="ECO:0000313" key="2">
    <source>
        <dbReference type="Proteomes" id="UP001208689"/>
    </source>
</evidence>
<reference evidence="1" key="1">
    <citation type="submission" date="2022-09" db="EMBL/GenBank/DDBJ databases">
        <title>Actin cytoskeleton and complex cell architecture in an #Asgard archaeon.</title>
        <authorList>
            <person name="Ponce Toledo R.I."/>
            <person name="Schleper C."/>
            <person name="Rodrigues Oliveira T."/>
            <person name="Wollweber F."/>
            <person name="Xu J."/>
            <person name="Rittmann S."/>
            <person name="Klingl A."/>
            <person name="Pilhofer M."/>
        </authorList>
    </citation>
    <scope>NUCLEOTIDE SEQUENCE</scope>
    <source>
        <strain evidence="1">B-35</strain>
    </source>
</reference>
<dbReference type="EMBL" id="CP104013">
    <property type="protein sequence ID" value="UYP47608.1"/>
    <property type="molecule type" value="Genomic_DNA"/>
</dbReference>
<keyword evidence="2" id="KW-1185">Reference proteome</keyword>
<sequence length="332" mass="38011">MIHQIYILTSDSGLPLVQVDFNEIPNEEASKDTILFSGALTSIRLFLKECKIGDLSNFTTNDKQIEMCYLTYITVAVVADRESPSKKILEDITSDIAAMFISIFKNTLENFNGNLSPFQEFSAELKDFVNLKLEQSREKETKFQPVLNAPGQNSHSIEEWLKNQFSMDAQIDTQKELLIDGKILKMDYILNSGSRKLNRIDKFLARRLYKLDFQDQILVKILDVVHGPAQIKEFLTLISKMGDVDANIDPPSHNWLPSKVIFLGPTVQKDLFENLGRIIKNYKGIAVITPEYVDHIHKDHSPHHAFLRCEISAWQWDLNQITSINVPKKVFP</sequence>
<organism evidence="1 2">
    <name type="scientific">Candidatus Lokiarchaeum ossiferum</name>
    <dbReference type="NCBI Taxonomy" id="2951803"/>
    <lineage>
        <taxon>Archaea</taxon>
        <taxon>Promethearchaeati</taxon>
        <taxon>Promethearchaeota</taxon>
        <taxon>Promethearchaeia</taxon>
        <taxon>Promethearchaeales</taxon>
        <taxon>Promethearchaeaceae</taxon>
        <taxon>Candidatus Lokiarchaeum</taxon>
    </lineage>
</organism>
<gene>
    <name evidence="1" type="ORF">NEF87_003893</name>
</gene>